<dbReference type="RefSeq" id="XP_009053641.1">
    <property type="nucleotide sequence ID" value="XM_009055393.1"/>
</dbReference>
<dbReference type="InterPro" id="IPR000719">
    <property type="entry name" value="Prot_kinase_dom"/>
</dbReference>
<dbReference type="OrthoDB" id="5979581at2759"/>
<evidence type="ECO:0000313" key="3">
    <source>
        <dbReference type="EMBL" id="ESO95799.1"/>
    </source>
</evidence>
<evidence type="ECO:0000313" key="4">
    <source>
        <dbReference type="Proteomes" id="UP000030746"/>
    </source>
</evidence>
<keyword evidence="1" id="KW-0175">Coiled coil</keyword>
<evidence type="ECO:0000259" key="2">
    <source>
        <dbReference type="PROSITE" id="PS50011"/>
    </source>
</evidence>
<dbReference type="SMART" id="SM00220">
    <property type="entry name" value="S_TKc"/>
    <property type="match status" value="1"/>
</dbReference>
<organism evidence="3 4">
    <name type="scientific">Lottia gigantea</name>
    <name type="common">Giant owl limpet</name>
    <dbReference type="NCBI Taxonomy" id="225164"/>
    <lineage>
        <taxon>Eukaryota</taxon>
        <taxon>Metazoa</taxon>
        <taxon>Spiralia</taxon>
        <taxon>Lophotrochozoa</taxon>
        <taxon>Mollusca</taxon>
        <taxon>Gastropoda</taxon>
        <taxon>Patellogastropoda</taxon>
        <taxon>Lottioidea</taxon>
        <taxon>Lottiidae</taxon>
        <taxon>Lottia</taxon>
    </lineage>
</organism>
<evidence type="ECO:0000256" key="1">
    <source>
        <dbReference type="SAM" id="Coils"/>
    </source>
</evidence>
<dbReference type="Proteomes" id="UP000030746">
    <property type="component" value="Unassembled WGS sequence"/>
</dbReference>
<dbReference type="Pfam" id="PF00069">
    <property type="entry name" value="Pkinase"/>
    <property type="match status" value="1"/>
</dbReference>
<dbReference type="HOGENOM" id="CLU_417555_0_0_1"/>
<dbReference type="GO" id="GO:0005524">
    <property type="term" value="F:ATP binding"/>
    <property type="evidence" value="ECO:0007669"/>
    <property type="project" value="InterPro"/>
</dbReference>
<dbReference type="SUPFAM" id="SSF56112">
    <property type="entry name" value="Protein kinase-like (PK-like)"/>
    <property type="match status" value="1"/>
</dbReference>
<protein>
    <recommendedName>
        <fullName evidence="2">Protein kinase domain-containing protein</fullName>
    </recommendedName>
</protein>
<dbReference type="CTD" id="20248776"/>
<dbReference type="InterPro" id="IPR011009">
    <property type="entry name" value="Kinase-like_dom_sf"/>
</dbReference>
<feature type="domain" description="Protein kinase" evidence="2">
    <location>
        <begin position="341"/>
        <end position="619"/>
    </location>
</feature>
<keyword evidence="4" id="KW-1185">Reference proteome</keyword>
<dbReference type="OMA" id="RWENEEN"/>
<accession>V4C2P8</accession>
<dbReference type="GeneID" id="20248776"/>
<reference evidence="3 4" key="1">
    <citation type="journal article" date="2013" name="Nature">
        <title>Insights into bilaterian evolution from three spiralian genomes.</title>
        <authorList>
            <person name="Simakov O."/>
            <person name="Marletaz F."/>
            <person name="Cho S.J."/>
            <person name="Edsinger-Gonzales E."/>
            <person name="Havlak P."/>
            <person name="Hellsten U."/>
            <person name="Kuo D.H."/>
            <person name="Larsson T."/>
            <person name="Lv J."/>
            <person name="Arendt D."/>
            <person name="Savage R."/>
            <person name="Osoegawa K."/>
            <person name="de Jong P."/>
            <person name="Grimwood J."/>
            <person name="Chapman J.A."/>
            <person name="Shapiro H."/>
            <person name="Aerts A."/>
            <person name="Otillar R.P."/>
            <person name="Terry A.Y."/>
            <person name="Boore J.L."/>
            <person name="Grigoriev I.V."/>
            <person name="Lindberg D.R."/>
            <person name="Seaver E.C."/>
            <person name="Weisblat D.A."/>
            <person name="Putnam N.H."/>
            <person name="Rokhsar D.S."/>
        </authorList>
    </citation>
    <scope>NUCLEOTIDE SEQUENCE [LARGE SCALE GENOMIC DNA]</scope>
</reference>
<name>V4C2P8_LOTGI</name>
<dbReference type="GO" id="GO:0004672">
    <property type="term" value="F:protein kinase activity"/>
    <property type="evidence" value="ECO:0007669"/>
    <property type="project" value="InterPro"/>
</dbReference>
<proteinExistence type="predicted"/>
<dbReference type="AlphaFoldDB" id="V4C2P8"/>
<sequence>MVSQMNKSNEELNQKFHEATAKIQNLNDNANETVCSLNLSIETESENLIRNIKTYLNSREIRTAIRQWSINMDDSTNTQLSQSRRSAIIKSDQSSGPNIYESLALRKLVDQIDFWIKANKYDERMISTLENKINSKFEVLKGEMADINNEMTDGNSLSSYSSGSTLPEDDIVEVLTSVKKARRKKLKSKIEDIAQGTPESRVILMPKVLIARAILSTMNLGRSGRRISAYTSDPKEFVKDKAVIIVDVLLKDEKLLQKLCARYTETLHDYVENIKQSIPKFVAVNQKLMEEITLSRQMTCENKDALTETIKKLDSVRELTRGYECLYVRDFRKESLKLPETDTLDKLSKSSRQNLAKSLSNPSTSHSVNCTSFCGQLGTVILPDIERPTSIMSRTSNFNLDEETVFKENARLRSLSDINIAPFLGTVRRDRKAVYIFAGNLRPIHRYLAQPHLPDIKGLTINIINGLVSGLAVLHKINLVHMELTPQSIMIDADDEEVKLFGGCLPQKIPSLQNNDSEKVGFLQFLSPDVLRGNQYSKADDIYSLALVVWNLIFKNCPFQDQNALTRASFIEQLNPEKMLTIQDSWPAQLQEFFRRCLFSKASDRFTIDQVAETLSQFELKDVICEVSTVQRRQVYNRLSRSKPRSSHNSNFEYEQS</sequence>
<feature type="coiled-coil region" evidence="1">
    <location>
        <begin position="2"/>
        <end position="29"/>
    </location>
</feature>
<dbReference type="KEGG" id="lgi:LOTGIDRAFT_231964"/>
<dbReference type="STRING" id="225164.V4C2P8"/>
<dbReference type="EMBL" id="KB201611">
    <property type="protein sequence ID" value="ESO95799.1"/>
    <property type="molecule type" value="Genomic_DNA"/>
</dbReference>
<gene>
    <name evidence="3" type="ORF">LOTGIDRAFT_231964</name>
</gene>
<dbReference type="PROSITE" id="PS50011">
    <property type="entry name" value="PROTEIN_KINASE_DOM"/>
    <property type="match status" value="1"/>
</dbReference>
<dbReference type="Gene3D" id="1.10.510.10">
    <property type="entry name" value="Transferase(Phosphotransferase) domain 1"/>
    <property type="match status" value="1"/>
</dbReference>
<dbReference type="PANTHER" id="PTHR26392:SF92">
    <property type="entry name" value="PROTEIN KINASE DOMAIN-CONTAINING PROTEIN"/>
    <property type="match status" value="1"/>
</dbReference>
<dbReference type="PANTHER" id="PTHR26392">
    <property type="entry name" value="MITOGEN-ACTIVATED PROTEIN KINASE KINASE KINASE 7-RELATED"/>
    <property type="match status" value="1"/>
</dbReference>